<reference evidence="1 2" key="1">
    <citation type="journal article" date="2016" name="Mol. Biol. Evol.">
        <title>Comparative Genomics of Early-Diverging Mushroom-Forming Fungi Provides Insights into the Origins of Lignocellulose Decay Capabilities.</title>
        <authorList>
            <person name="Nagy L.G."/>
            <person name="Riley R."/>
            <person name="Tritt A."/>
            <person name="Adam C."/>
            <person name="Daum C."/>
            <person name="Floudas D."/>
            <person name="Sun H."/>
            <person name="Yadav J.S."/>
            <person name="Pangilinan J."/>
            <person name="Larsson K.H."/>
            <person name="Matsuura K."/>
            <person name="Barry K."/>
            <person name="Labutti K."/>
            <person name="Kuo R."/>
            <person name="Ohm R.A."/>
            <person name="Bhattacharya S.S."/>
            <person name="Shirouzu T."/>
            <person name="Yoshinaga Y."/>
            <person name="Martin F.M."/>
            <person name="Grigoriev I.V."/>
            <person name="Hibbett D.S."/>
        </authorList>
    </citation>
    <scope>NUCLEOTIDE SEQUENCE [LARGE SCALE GENOMIC DNA]</scope>
    <source>
        <strain evidence="1 2">HHB12733</strain>
    </source>
</reference>
<dbReference type="EMBL" id="KV424179">
    <property type="protein sequence ID" value="KZT50402.1"/>
    <property type="molecule type" value="Genomic_DNA"/>
</dbReference>
<protein>
    <submittedName>
        <fullName evidence="1">Uncharacterized protein</fullName>
    </submittedName>
</protein>
<proteinExistence type="predicted"/>
<evidence type="ECO:0000313" key="2">
    <source>
        <dbReference type="Proteomes" id="UP000076842"/>
    </source>
</evidence>
<accession>A0A165C8J7</accession>
<evidence type="ECO:0000313" key="1">
    <source>
        <dbReference type="EMBL" id="KZT50402.1"/>
    </source>
</evidence>
<organism evidence="1 2">
    <name type="scientific">Calocera cornea HHB12733</name>
    <dbReference type="NCBI Taxonomy" id="1353952"/>
    <lineage>
        <taxon>Eukaryota</taxon>
        <taxon>Fungi</taxon>
        <taxon>Dikarya</taxon>
        <taxon>Basidiomycota</taxon>
        <taxon>Agaricomycotina</taxon>
        <taxon>Dacrymycetes</taxon>
        <taxon>Dacrymycetales</taxon>
        <taxon>Dacrymycetaceae</taxon>
        <taxon>Calocera</taxon>
    </lineage>
</organism>
<name>A0A165C8J7_9BASI</name>
<sequence>MIVRPLSWKLDERAELTCCPQASTGNPVEAHCGAESCACDCTCDCQVGFFCLFSSGCSILRQNNSQEHASCQGQVPMHRLGLRNLIAAPLV</sequence>
<gene>
    <name evidence="1" type="ORF">CALCODRAFT_189065</name>
</gene>
<keyword evidence="2" id="KW-1185">Reference proteome</keyword>
<dbReference type="InParanoid" id="A0A165C8J7"/>
<dbReference type="AlphaFoldDB" id="A0A165C8J7"/>
<dbReference type="Proteomes" id="UP000076842">
    <property type="component" value="Unassembled WGS sequence"/>
</dbReference>